<evidence type="ECO:0000313" key="18">
    <source>
        <dbReference type="Proteomes" id="UP000620133"/>
    </source>
</evidence>
<dbReference type="SUPFAM" id="SSF53098">
    <property type="entry name" value="Ribonuclease H-like"/>
    <property type="match status" value="1"/>
</dbReference>
<dbReference type="GO" id="GO:0043137">
    <property type="term" value="P:DNA replication, removal of RNA primer"/>
    <property type="evidence" value="ECO:0007669"/>
    <property type="project" value="TreeGrafter"/>
</dbReference>
<feature type="binding site" evidence="14 15">
    <location>
        <position position="81"/>
    </location>
    <ligand>
        <name>a divalent metal cation</name>
        <dbReference type="ChEBI" id="CHEBI:60240"/>
    </ligand>
</feature>
<evidence type="ECO:0000256" key="9">
    <source>
        <dbReference type="ARBA" id="ARBA00022722"/>
    </source>
</evidence>
<evidence type="ECO:0000256" key="13">
    <source>
        <dbReference type="ARBA" id="ARBA00022842"/>
    </source>
</evidence>
<evidence type="ECO:0000256" key="12">
    <source>
        <dbReference type="ARBA" id="ARBA00022801"/>
    </source>
</evidence>
<dbReference type="InterPro" id="IPR024568">
    <property type="entry name" value="RNase_HIII_N"/>
</dbReference>
<comment type="cofactor">
    <cofactor evidence="14 15">
        <name>Mn(2+)</name>
        <dbReference type="ChEBI" id="CHEBI:29035"/>
    </cofactor>
    <cofactor evidence="14 15">
        <name>Mg(2+)</name>
        <dbReference type="ChEBI" id="CHEBI:18420"/>
    </cofactor>
    <text evidence="14 15">Manganese or magnesium. Binds 1 divalent metal ion per monomer in the absence of substrate. May bind a second metal ion after substrate binding.</text>
</comment>
<dbReference type="GO" id="GO:0003723">
    <property type="term" value="F:RNA binding"/>
    <property type="evidence" value="ECO:0007669"/>
    <property type="project" value="UniProtKB-UniRule"/>
</dbReference>
<evidence type="ECO:0000256" key="5">
    <source>
        <dbReference type="ARBA" id="ARBA00008378"/>
    </source>
</evidence>
<feature type="binding site" evidence="14 15">
    <location>
        <position position="183"/>
    </location>
    <ligand>
        <name>a divalent metal cation</name>
        <dbReference type="ChEBI" id="CHEBI:60240"/>
    </ligand>
</feature>
<dbReference type="KEGG" id="manr:MPAN_008780"/>
<dbReference type="HAMAP" id="MF_00053">
    <property type="entry name" value="RNase_HIII"/>
    <property type="match status" value="1"/>
</dbReference>
<keyword evidence="10 14" id="KW-0479">Metal-binding</keyword>
<reference evidence="17" key="1">
    <citation type="submission" date="2021-01" db="EMBL/GenBank/DDBJ databases">
        <title>Draft genome sequence of Acholeplasmataceae bacterium strain Mahy22.</title>
        <authorList>
            <person name="Watanabe M."/>
            <person name="Kojima H."/>
            <person name="Fukui M."/>
        </authorList>
    </citation>
    <scope>NUCLEOTIDE SEQUENCE</scope>
    <source>
        <strain evidence="17">Mahy22</strain>
    </source>
</reference>
<dbReference type="Pfam" id="PF11858">
    <property type="entry name" value="DUF3378"/>
    <property type="match status" value="1"/>
</dbReference>
<evidence type="ECO:0000256" key="14">
    <source>
        <dbReference type="HAMAP-Rule" id="MF_00053"/>
    </source>
</evidence>
<accession>A0A7U9TIE8</accession>
<dbReference type="GO" id="GO:0032299">
    <property type="term" value="C:ribonuclease H2 complex"/>
    <property type="evidence" value="ECO:0007669"/>
    <property type="project" value="TreeGrafter"/>
</dbReference>
<comment type="cofactor">
    <cofactor evidence="2">
        <name>Mg(2+)</name>
        <dbReference type="ChEBI" id="CHEBI:18420"/>
    </cofactor>
</comment>
<dbReference type="PANTHER" id="PTHR10954">
    <property type="entry name" value="RIBONUCLEASE H2 SUBUNIT A"/>
    <property type="match status" value="1"/>
</dbReference>
<gene>
    <name evidence="14 17" type="primary">rnhC</name>
    <name evidence="17" type="ORF">MPAN_008780</name>
</gene>
<keyword evidence="18" id="KW-1185">Reference proteome</keyword>
<evidence type="ECO:0000256" key="4">
    <source>
        <dbReference type="ARBA" id="ARBA00004496"/>
    </source>
</evidence>
<dbReference type="PANTHER" id="PTHR10954:SF23">
    <property type="entry name" value="RIBONUCLEASE"/>
    <property type="match status" value="1"/>
</dbReference>
<organism evidence="17 18">
    <name type="scientific">Mariniplasma anaerobium</name>
    <dbReference type="NCBI Taxonomy" id="2735436"/>
    <lineage>
        <taxon>Bacteria</taxon>
        <taxon>Bacillati</taxon>
        <taxon>Mycoplasmatota</taxon>
        <taxon>Mollicutes</taxon>
        <taxon>Acholeplasmatales</taxon>
        <taxon>Acholeplasmataceae</taxon>
        <taxon>Mariniplasma</taxon>
    </lineage>
</organism>
<evidence type="ECO:0000256" key="10">
    <source>
        <dbReference type="ARBA" id="ARBA00022723"/>
    </source>
</evidence>
<dbReference type="PROSITE" id="PS51975">
    <property type="entry name" value="RNASE_H_2"/>
    <property type="match status" value="1"/>
</dbReference>
<dbReference type="EMBL" id="AP024412">
    <property type="protein sequence ID" value="BCR35985.1"/>
    <property type="molecule type" value="Genomic_DNA"/>
</dbReference>
<feature type="binding site" evidence="14 15">
    <location>
        <position position="80"/>
    </location>
    <ligand>
        <name>a divalent metal cation</name>
        <dbReference type="ChEBI" id="CHEBI:60240"/>
    </ligand>
</feature>
<proteinExistence type="inferred from homology"/>
<dbReference type="Gene3D" id="3.30.310.10">
    <property type="entry name" value="TATA-Binding Protein"/>
    <property type="match status" value="1"/>
</dbReference>
<evidence type="ECO:0000256" key="7">
    <source>
        <dbReference type="ARBA" id="ARBA00021407"/>
    </source>
</evidence>
<dbReference type="InterPro" id="IPR036397">
    <property type="entry name" value="RNaseH_sf"/>
</dbReference>
<evidence type="ECO:0000256" key="6">
    <source>
        <dbReference type="ARBA" id="ARBA00012180"/>
    </source>
</evidence>
<evidence type="ECO:0000256" key="3">
    <source>
        <dbReference type="ARBA" id="ARBA00004065"/>
    </source>
</evidence>
<dbReference type="Gene3D" id="3.30.420.10">
    <property type="entry name" value="Ribonuclease H-like superfamily/Ribonuclease H"/>
    <property type="match status" value="1"/>
</dbReference>
<dbReference type="EC" id="3.1.26.4" evidence="6 14"/>
<comment type="function">
    <text evidence="3 14">Endonuclease that specifically degrades the RNA of RNA-DNA hybrids.</text>
</comment>
<keyword evidence="8 14" id="KW-0963">Cytoplasm</keyword>
<dbReference type="InterPro" id="IPR004641">
    <property type="entry name" value="RNase_HIII"/>
</dbReference>
<protein>
    <recommendedName>
        <fullName evidence="7 14">Ribonuclease HIII</fullName>
        <shortName evidence="14">RNase HIII</shortName>
        <ecNumber evidence="6 14">3.1.26.4</ecNumber>
    </recommendedName>
</protein>
<evidence type="ECO:0000256" key="1">
    <source>
        <dbReference type="ARBA" id="ARBA00000077"/>
    </source>
</evidence>
<evidence type="ECO:0000259" key="16">
    <source>
        <dbReference type="PROSITE" id="PS51975"/>
    </source>
</evidence>
<feature type="domain" description="RNase H type-2" evidence="16">
    <location>
        <begin position="74"/>
        <end position="285"/>
    </location>
</feature>
<dbReference type="InterPro" id="IPR001352">
    <property type="entry name" value="RNase_HII/HIII"/>
</dbReference>
<keyword evidence="13 14" id="KW-0460">Magnesium</keyword>
<dbReference type="AlphaFoldDB" id="A0A7U9TIE8"/>
<evidence type="ECO:0000256" key="2">
    <source>
        <dbReference type="ARBA" id="ARBA00001946"/>
    </source>
</evidence>
<keyword evidence="12 14" id="KW-0378">Hydrolase</keyword>
<dbReference type="FunFam" id="3.30.420.10:FF:000047">
    <property type="entry name" value="Ribonuclease HIII"/>
    <property type="match status" value="1"/>
</dbReference>
<dbReference type="Proteomes" id="UP000620133">
    <property type="component" value="Chromosome"/>
</dbReference>
<comment type="catalytic activity">
    <reaction evidence="1 14 15">
        <text>Endonucleolytic cleavage to 5'-phosphomonoester.</text>
        <dbReference type="EC" id="3.1.26.4"/>
    </reaction>
</comment>
<evidence type="ECO:0000256" key="11">
    <source>
        <dbReference type="ARBA" id="ARBA00022759"/>
    </source>
</evidence>
<name>A0A7U9TIE8_9MOLU</name>
<dbReference type="NCBIfam" id="TIGR00716">
    <property type="entry name" value="rnhC"/>
    <property type="match status" value="1"/>
</dbReference>
<evidence type="ECO:0000313" key="17">
    <source>
        <dbReference type="EMBL" id="BCR35985.1"/>
    </source>
</evidence>
<dbReference type="GO" id="GO:0004523">
    <property type="term" value="F:RNA-DNA hybrid ribonuclease activity"/>
    <property type="evidence" value="ECO:0007669"/>
    <property type="project" value="UniProtKB-UniRule"/>
</dbReference>
<comment type="similarity">
    <text evidence="5 14">Belongs to the RNase HII family. RnhC subfamily.</text>
</comment>
<dbReference type="GO" id="GO:0005737">
    <property type="term" value="C:cytoplasm"/>
    <property type="evidence" value="ECO:0007669"/>
    <property type="project" value="UniProtKB-SubCell"/>
</dbReference>
<dbReference type="Pfam" id="PF01351">
    <property type="entry name" value="RNase_HII"/>
    <property type="match status" value="1"/>
</dbReference>
<keyword evidence="9 14" id="KW-0540">Nuclease</keyword>
<evidence type="ECO:0000256" key="8">
    <source>
        <dbReference type="ARBA" id="ARBA00022490"/>
    </source>
</evidence>
<dbReference type="PIRSF" id="PIRSF037748">
    <property type="entry name" value="RnhC"/>
    <property type="match status" value="1"/>
</dbReference>
<dbReference type="RefSeq" id="WP_176239828.1">
    <property type="nucleotide sequence ID" value="NZ_AP024412.1"/>
</dbReference>
<sequence length="285" mass="32547">MKHYTMSVTDLELEKLNKVYQYHQVEAKNPYLLFHAKHNDIDILAYKTGKVLLQGDEVTHELVAIKTHLNKEDYAAIGSDEVGTGDVFGPVVVCSAFVNKSEIPYLEELNVRDSKNMSDQQIIDIAPKLAKKLVHSLLILPPTKYNKLVSEGYNLNKMKALLHNQAIIKTSSKLKETVPVILDQFCTPQLYYNYLKDETLVYRDIDFHTKAEQVHLSVAAASIIARYAFLVKMQQYSQKLGIKLLKGASKEVDEMVKTIFEKKGQKQLHNVTKMNFKNVTKQDLF</sequence>
<dbReference type="InterPro" id="IPR012295">
    <property type="entry name" value="TBP_dom_sf"/>
</dbReference>
<evidence type="ECO:0000256" key="15">
    <source>
        <dbReference type="PROSITE-ProRule" id="PRU01319"/>
    </source>
</evidence>
<dbReference type="GO" id="GO:0006298">
    <property type="term" value="P:mismatch repair"/>
    <property type="evidence" value="ECO:0007669"/>
    <property type="project" value="TreeGrafter"/>
</dbReference>
<dbReference type="InterPro" id="IPR012337">
    <property type="entry name" value="RNaseH-like_sf"/>
</dbReference>
<dbReference type="InterPro" id="IPR024567">
    <property type="entry name" value="RNase_HII/HIII_dom"/>
</dbReference>
<dbReference type="CDD" id="cd06590">
    <property type="entry name" value="RNase_HII_bacteria_HIII_like"/>
    <property type="match status" value="1"/>
</dbReference>
<keyword evidence="11 14" id="KW-0255">Endonuclease</keyword>
<comment type="subcellular location">
    <subcellularLocation>
        <location evidence="4 14">Cytoplasm</location>
    </subcellularLocation>
</comment>
<dbReference type="GO" id="GO:0000287">
    <property type="term" value="F:magnesium ion binding"/>
    <property type="evidence" value="ECO:0007669"/>
    <property type="project" value="UniProtKB-UniRule"/>
</dbReference>